<dbReference type="SMART" id="SM00055">
    <property type="entry name" value="FCH"/>
    <property type="match status" value="1"/>
</dbReference>
<dbReference type="PROSITE" id="PS50002">
    <property type="entry name" value="SH3"/>
    <property type="match status" value="1"/>
</dbReference>
<keyword evidence="13" id="KW-1185">Reference proteome</keyword>
<evidence type="ECO:0000256" key="4">
    <source>
        <dbReference type="ARBA" id="ARBA00022553"/>
    </source>
</evidence>
<gene>
    <name evidence="12" type="ORF">NQ315_005571</name>
</gene>
<feature type="compositionally biased region" description="Polar residues" evidence="9">
    <location>
        <begin position="541"/>
        <end position="550"/>
    </location>
</feature>
<keyword evidence="2 7" id="KW-0728">SH3 domain</keyword>
<dbReference type="CDD" id="cd11823">
    <property type="entry name" value="SH3_Nostrin"/>
    <property type="match status" value="1"/>
</dbReference>
<dbReference type="Pfam" id="PF00611">
    <property type="entry name" value="FCH"/>
    <property type="match status" value="1"/>
</dbReference>
<protein>
    <recommendedName>
        <fullName evidence="14">Nostrin</fullName>
    </recommendedName>
</protein>
<organism evidence="12 13">
    <name type="scientific">Exocentrus adspersus</name>
    <dbReference type="NCBI Taxonomy" id="1586481"/>
    <lineage>
        <taxon>Eukaryota</taxon>
        <taxon>Metazoa</taxon>
        <taxon>Ecdysozoa</taxon>
        <taxon>Arthropoda</taxon>
        <taxon>Hexapoda</taxon>
        <taxon>Insecta</taxon>
        <taxon>Pterygota</taxon>
        <taxon>Neoptera</taxon>
        <taxon>Endopterygota</taxon>
        <taxon>Coleoptera</taxon>
        <taxon>Polyphaga</taxon>
        <taxon>Cucujiformia</taxon>
        <taxon>Chrysomeloidea</taxon>
        <taxon>Cerambycidae</taxon>
        <taxon>Lamiinae</taxon>
        <taxon>Acanthocinini</taxon>
        <taxon>Exocentrus</taxon>
    </lineage>
</organism>
<keyword evidence="3" id="KW-0963">Cytoplasm</keyword>
<dbReference type="InterPro" id="IPR031160">
    <property type="entry name" value="F_BAR_dom"/>
</dbReference>
<dbReference type="Pfam" id="PF25610">
    <property type="entry name" value="HR1_TOCA"/>
    <property type="match status" value="1"/>
</dbReference>
<dbReference type="SUPFAM" id="SSF103657">
    <property type="entry name" value="BAR/IMD domain-like"/>
    <property type="match status" value="1"/>
</dbReference>
<feature type="compositionally biased region" description="Basic and acidic residues" evidence="9">
    <location>
        <begin position="1057"/>
        <end position="1089"/>
    </location>
</feature>
<evidence type="ECO:0000256" key="1">
    <source>
        <dbReference type="ARBA" id="ARBA00004245"/>
    </source>
</evidence>
<dbReference type="Gene3D" id="6.10.140.470">
    <property type="match status" value="1"/>
</dbReference>
<evidence type="ECO:0000259" key="10">
    <source>
        <dbReference type="PROSITE" id="PS50002"/>
    </source>
</evidence>
<dbReference type="Pfam" id="PF14604">
    <property type="entry name" value="SH3_9"/>
    <property type="match status" value="1"/>
</dbReference>
<keyword evidence="6" id="KW-0206">Cytoskeleton</keyword>
<feature type="region of interest" description="Disordered" evidence="9">
    <location>
        <begin position="148"/>
        <end position="225"/>
    </location>
</feature>
<dbReference type="PANTHER" id="PTHR23065:SF7">
    <property type="entry name" value="NOSTRIN, ISOFORM H"/>
    <property type="match status" value="1"/>
</dbReference>
<dbReference type="GO" id="GO:0043226">
    <property type="term" value="C:organelle"/>
    <property type="evidence" value="ECO:0007669"/>
    <property type="project" value="UniProtKB-ARBA"/>
</dbReference>
<evidence type="ECO:0000256" key="7">
    <source>
        <dbReference type="PROSITE-ProRule" id="PRU00192"/>
    </source>
</evidence>
<evidence type="ECO:0000256" key="6">
    <source>
        <dbReference type="ARBA" id="ARBA00023212"/>
    </source>
</evidence>
<feature type="compositionally biased region" description="Basic and acidic residues" evidence="9">
    <location>
        <begin position="317"/>
        <end position="330"/>
    </location>
</feature>
<reference evidence="12 13" key="1">
    <citation type="journal article" date="2023" name="Insect Mol. Biol.">
        <title>Genome sequencing provides insights into the evolution of gene families encoding plant cell wall-degrading enzymes in longhorned beetles.</title>
        <authorList>
            <person name="Shin N.R."/>
            <person name="Okamura Y."/>
            <person name="Kirsch R."/>
            <person name="Pauchet Y."/>
        </authorList>
    </citation>
    <scope>NUCLEOTIDE SEQUENCE [LARGE SCALE GENOMIC DNA]</scope>
    <source>
        <strain evidence="12">EAD_L_NR</strain>
    </source>
</reference>
<dbReference type="PANTHER" id="PTHR23065">
    <property type="entry name" value="PROLINE-SERINE-THREONINE PHOSPHATASE INTERACTING PROTEIN 1"/>
    <property type="match status" value="1"/>
</dbReference>
<feature type="region of interest" description="Disordered" evidence="9">
    <location>
        <begin position="572"/>
        <end position="609"/>
    </location>
</feature>
<evidence type="ECO:0000256" key="9">
    <source>
        <dbReference type="SAM" id="MobiDB-lite"/>
    </source>
</evidence>
<dbReference type="CDD" id="cd07658">
    <property type="entry name" value="F-BAR_NOSTRIN"/>
    <property type="match status" value="1"/>
</dbReference>
<feature type="compositionally biased region" description="Basic and acidic residues" evidence="9">
    <location>
        <begin position="151"/>
        <end position="164"/>
    </location>
</feature>
<dbReference type="AlphaFoldDB" id="A0AAV8VT66"/>
<evidence type="ECO:0000256" key="3">
    <source>
        <dbReference type="ARBA" id="ARBA00022490"/>
    </source>
</evidence>
<dbReference type="PRINTS" id="PR00499">
    <property type="entry name" value="P67PHOX"/>
</dbReference>
<dbReference type="Gene3D" id="1.20.1270.60">
    <property type="entry name" value="Arfaptin homology (AH) domain/BAR domain"/>
    <property type="match status" value="1"/>
</dbReference>
<comment type="subcellular location">
    <subcellularLocation>
        <location evidence="1">Cytoplasm</location>
        <location evidence="1">Cytoskeleton</location>
    </subcellularLocation>
</comment>
<evidence type="ECO:0000256" key="2">
    <source>
        <dbReference type="ARBA" id="ARBA00022443"/>
    </source>
</evidence>
<dbReference type="Proteomes" id="UP001159042">
    <property type="component" value="Unassembled WGS sequence"/>
</dbReference>
<dbReference type="InterPro" id="IPR057870">
    <property type="entry name" value="HR1_TOCA"/>
</dbReference>
<dbReference type="InterPro" id="IPR001452">
    <property type="entry name" value="SH3_domain"/>
</dbReference>
<evidence type="ECO:0000313" key="12">
    <source>
        <dbReference type="EMBL" id="KAJ8917522.1"/>
    </source>
</evidence>
<accession>A0AAV8VT66</accession>
<keyword evidence="4" id="KW-0597">Phosphoprotein</keyword>
<dbReference type="Gene3D" id="2.30.30.40">
    <property type="entry name" value="SH3 Domains"/>
    <property type="match status" value="1"/>
</dbReference>
<dbReference type="GO" id="GO:0005886">
    <property type="term" value="C:plasma membrane"/>
    <property type="evidence" value="ECO:0007669"/>
    <property type="project" value="TreeGrafter"/>
</dbReference>
<feature type="domain" description="SH3" evidence="10">
    <location>
        <begin position="1124"/>
        <end position="1183"/>
    </location>
</feature>
<dbReference type="GO" id="GO:0005737">
    <property type="term" value="C:cytoplasm"/>
    <property type="evidence" value="ECO:0007669"/>
    <property type="project" value="TreeGrafter"/>
</dbReference>
<keyword evidence="5 8" id="KW-0175">Coiled coil</keyword>
<evidence type="ECO:0000313" key="13">
    <source>
        <dbReference type="Proteomes" id="UP001159042"/>
    </source>
</evidence>
<evidence type="ECO:0000259" key="11">
    <source>
        <dbReference type="PROSITE" id="PS51741"/>
    </source>
</evidence>
<dbReference type="SUPFAM" id="SSF50044">
    <property type="entry name" value="SH3-domain"/>
    <property type="match status" value="1"/>
</dbReference>
<evidence type="ECO:0000256" key="8">
    <source>
        <dbReference type="PROSITE-ProRule" id="PRU01077"/>
    </source>
</evidence>
<dbReference type="SMART" id="SM00326">
    <property type="entry name" value="SH3"/>
    <property type="match status" value="1"/>
</dbReference>
<comment type="caution">
    <text evidence="12">The sequence shown here is derived from an EMBL/GenBank/DDBJ whole genome shotgun (WGS) entry which is preliminary data.</text>
</comment>
<feature type="domain" description="F-BAR" evidence="11">
    <location>
        <begin position="617"/>
        <end position="902"/>
    </location>
</feature>
<feature type="compositionally biased region" description="Polar residues" evidence="9">
    <location>
        <begin position="1092"/>
        <end position="1107"/>
    </location>
</feature>
<name>A0AAV8VT66_9CUCU</name>
<feature type="compositionally biased region" description="Basic and acidic residues" evidence="9">
    <location>
        <begin position="531"/>
        <end position="540"/>
    </location>
</feature>
<feature type="region of interest" description="Disordered" evidence="9">
    <location>
        <begin position="306"/>
        <end position="330"/>
    </location>
</feature>
<dbReference type="InterPro" id="IPR035656">
    <property type="entry name" value="Nostrin_SH3"/>
</dbReference>
<dbReference type="InterPro" id="IPR036028">
    <property type="entry name" value="SH3-like_dom_sf"/>
</dbReference>
<dbReference type="InterPro" id="IPR001060">
    <property type="entry name" value="FCH_dom"/>
</dbReference>
<sequence>MNLILGWMQKHVREQVHTQPDTQGLRKNQLEGNVSGRKTGALKSNCLRLCCEIINTDLCDDVSVNLFVQHPQERNGSRDKVDDKWDWEIPDNIIWITSIPEPRPGKCDPIQMEIAESRNGKMKKFIANKINKQHWRVTVPNLNSALFRKSPAKDEDKSDKESKRSSGFYDLQEAQLEYDKTRSLPNSVYVDTSSSEDDEDNYEDARAASDRSSNNLNKDTSDTDLYVDVESSQRVESTNLSVSNGKFEYDVPRISFKFFDKNKNATTPVEEEENADLYENDQPNYEPVNVLKVVKSEVKIVLSSPPLEDKEAVEETDVSREETPKTHPSEKFVSQTAIFVKSLEDIPVVIKSAGSDPNLVLHEHDDEDSSDGFYKVPRSLKKTHRLSQSLNDFDFEKLETVAKLQQSSNHSSIEHISASQVILQEDVDKTESSEQKTDSERMDYCKVRSRLPLRFKRPVLLKKPKKAVNTWNNFRTKFNNLMLEHAAQQRVGAFGDKDKVTINFEEMYKNSKTKCKNVLRNTGKIFNKGKKDSFEEEKSGSESAVKSNASSQGLKASDIKYILNTSDSSEVVENGVCEKADEDEDDDGKPTDDGTAKTTPTPDDDKKEDFDFTSIKTALKKKLFTSESEGQNGFEDVRRYVKQGGDFCKELSAILQERAEAETQYAKSLSKLSAKLSRACRDGVGGLNEAWKAVAQELEARAEGHRLMGMALLEETAKPLRSLTESQHRVRKQSETGVDKAARLLADWRATEAKGKKQSHACARENEKLQDAAVLDTTKYGKQTISKSTSLIHLAHIHGKQNSSDKENAKLEGKKRKAEDAVKKADIEYYTLCVRAERARLEWEAAVLRGVNTFQSLEEERLSNLKSVLTSYLHHSNDLGPRLIEATERIKGPITQAEPTKDITAFQNLRYSSQQVSEQLLPDFYCEHITLAMNRERRKQALVKLLHLIRQDIERERKSKNGLENLSKAIKQTPNFGTEDSQQTVTEKLYHMKSMLTYLEGARYKVQSALAELDSRPRAGHPLAPHITITRDKSGLQQSVLKVPQWLREEWFEQDRSPLSEKSLKSDKSDNSDPHINDVDDPEWPDRGAADGNSNQPDSDFDEFSSQCSSSGGNLCSTEESPVQPIATCRAIYPYTPNLPDELPLKPGDILSVYRQQDDGWWLGECSGSVGIFPATYVEIVKDC</sequence>
<proteinExistence type="predicted"/>
<evidence type="ECO:0008006" key="14">
    <source>
        <dbReference type="Google" id="ProtNLM"/>
    </source>
</evidence>
<feature type="region of interest" description="Disordered" evidence="9">
    <location>
        <begin position="531"/>
        <end position="550"/>
    </location>
</feature>
<evidence type="ECO:0000256" key="5">
    <source>
        <dbReference type="ARBA" id="ARBA00023054"/>
    </source>
</evidence>
<feature type="region of interest" description="Disordered" evidence="9">
    <location>
        <begin position="1057"/>
        <end position="1107"/>
    </location>
</feature>
<dbReference type="PRINTS" id="PR00452">
    <property type="entry name" value="SH3DOMAIN"/>
</dbReference>
<dbReference type="InterPro" id="IPR027267">
    <property type="entry name" value="AH/BAR_dom_sf"/>
</dbReference>
<dbReference type="PROSITE" id="PS51741">
    <property type="entry name" value="F_BAR"/>
    <property type="match status" value="1"/>
</dbReference>
<dbReference type="EMBL" id="JANEYG010000033">
    <property type="protein sequence ID" value="KAJ8917522.1"/>
    <property type="molecule type" value="Genomic_DNA"/>
</dbReference>